<keyword evidence="2" id="KW-0963">Cytoplasm</keyword>
<gene>
    <name evidence="6" type="ORF">HS088_TW23G00915</name>
</gene>
<evidence type="ECO:0000256" key="4">
    <source>
        <dbReference type="ARBA" id="ARBA00023204"/>
    </source>
</evidence>
<evidence type="ECO:0000256" key="1">
    <source>
        <dbReference type="ARBA" id="ARBA00004123"/>
    </source>
</evidence>
<reference evidence="6 7" key="1">
    <citation type="journal article" date="2020" name="Nat. Commun.">
        <title>Genome of Tripterygium wilfordii and identification of cytochrome P450 involved in triptolide biosynthesis.</title>
        <authorList>
            <person name="Tu L."/>
            <person name="Su P."/>
            <person name="Zhang Z."/>
            <person name="Gao L."/>
            <person name="Wang J."/>
            <person name="Hu T."/>
            <person name="Zhou J."/>
            <person name="Zhang Y."/>
            <person name="Zhao Y."/>
            <person name="Liu Y."/>
            <person name="Song Y."/>
            <person name="Tong Y."/>
            <person name="Lu Y."/>
            <person name="Yang J."/>
            <person name="Xu C."/>
            <person name="Jia M."/>
            <person name="Peters R.J."/>
            <person name="Huang L."/>
            <person name="Gao W."/>
        </authorList>
    </citation>
    <scope>NUCLEOTIDE SEQUENCE [LARGE SCALE GENOMIC DNA]</scope>
    <source>
        <strain evidence="7">cv. XIE 37</strain>
        <tissue evidence="6">Leaf</tissue>
    </source>
</reference>
<comment type="subcellular location">
    <subcellularLocation>
        <location evidence="1">Nucleus</location>
    </subcellularLocation>
</comment>
<keyword evidence="3" id="KW-0227">DNA damage</keyword>
<keyword evidence="4" id="KW-0234">DNA repair</keyword>
<evidence type="ECO:0000256" key="2">
    <source>
        <dbReference type="ARBA" id="ARBA00022490"/>
    </source>
</evidence>
<protein>
    <recommendedName>
        <fullName evidence="8">BRISC and BRCA1-A complex member 1</fullName>
    </recommendedName>
</protein>
<evidence type="ECO:0000313" key="6">
    <source>
        <dbReference type="EMBL" id="KAF5726174.1"/>
    </source>
</evidence>
<keyword evidence="5" id="KW-0539">Nucleus</keyword>
<dbReference type="GO" id="GO:0045739">
    <property type="term" value="P:positive regulation of DNA repair"/>
    <property type="evidence" value="ECO:0007669"/>
    <property type="project" value="InterPro"/>
</dbReference>
<dbReference type="GO" id="GO:0070552">
    <property type="term" value="C:BRISC complex"/>
    <property type="evidence" value="ECO:0007669"/>
    <property type="project" value="InterPro"/>
</dbReference>
<evidence type="ECO:0000313" key="7">
    <source>
        <dbReference type="Proteomes" id="UP000593562"/>
    </source>
</evidence>
<dbReference type="InParanoid" id="A0A7J7BWC8"/>
<dbReference type="AlphaFoldDB" id="A0A7J7BWC8"/>
<evidence type="ECO:0008006" key="8">
    <source>
        <dbReference type="Google" id="ProtNLM"/>
    </source>
</evidence>
<comment type="caution">
    <text evidence="6">The sequence shown here is derived from an EMBL/GenBank/DDBJ whole genome shotgun (WGS) entry which is preliminary data.</text>
</comment>
<dbReference type="PANTHER" id="PTHR15660:SF1">
    <property type="entry name" value="BRISC AND BRCA1-A COMPLEX MEMBER 1"/>
    <property type="match status" value="1"/>
</dbReference>
<dbReference type="Proteomes" id="UP000593562">
    <property type="component" value="Unassembled WGS sequence"/>
</dbReference>
<evidence type="ECO:0000256" key="5">
    <source>
        <dbReference type="ARBA" id="ARBA00023242"/>
    </source>
</evidence>
<proteinExistence type="predicted"/>
<dbReference type="GO" id="GO:0006281">
    <property type="term" value="P:DNA repair"/>
    <property type="evidence" value="ECO:0007669"/>
    <property type="project" value="UniProtKB-KW"/>
</dbReference>
<dbReference type="PANTHER" id="PTHR15660">
    <property type="entry name" value="BRISC AND BRCA1-A COMPLEX MEMBER 1"/>
    <property type="match status" value="1"/>
</dbReference>
<organism evidence="6 7">
    <name type="scientific">Tripterygium wilfordii</name>
    <name type="common">Thunder God vine</name>
    <dbReference type="NCBI Taxonomy" id="458696"/>
    <lineage>
        <taxon>Eukaryota</taxon>
        <taxon>Viridiplantae</taxon>
        <taxon>Streptophyta</taxon>
        <taxon>Embryophyta</taxon>
        <taxon>Tracheophyta</taxon>
        <taxon>Spermatophyta</taxon>
        <taxon>Magnoliopsida</taxon>
        <taxon>eudicotyledons</taxon>
        <taxon>Gunneridae</taxon>
        <taxon>Pentapetalae</taxon>
        <taxon>rosids</taxon>
        <taxon>fabids</taxon>
        <taxon>Celastrales</taxon>
        <taxon>Celastraceae</taxon>
        <taxon>Tripterygium</taxon>
    </lineage>
</organism>
<accession>A0A7J7BWC8</accession>
<evidence type="ECO:0000256" key="3">
    <source>
        <dbReference type="ARBA" id="ARBA00022763"/>
    </source>
</evidence>
<dbReference type="InterPro" id="IPR026126">
    <property type="entry name" value="BABAM1"/>
</dbReference>
<dbReference type="EMBL" id="JAAARO010000023">
    <property type="protein sequence ID" value="KAF5726174.1"/>
    <property type="molecule type" value="Genomic_DNA"/>
</dbReference>
<name>A0A7J7BWC8_TRIWF</name>
<keyword evidence="7" id="KW-1185">Reference proteome</keyword>
<sequence length="122" mass="13474">MEGIEGQSSGSARYTLKPARINNEDILFCVDVDAESMVEMKATGPNGRPLTRLDTIRQAILLFINSKLSINPEQRFGFAALSKSASLLRKEFSSEVEFAITVLRGLSATHLLVKQISPIYSR</sequence>